<dbReference type="Gene3D" id="2.40.160.60">
    <property type="entry name" value="Outer membrane protein transport protein (OMPP1/FadL/TodX)"/>
    <property type="match status" value="1"/>
</dbReference>
<dbReference type="RefSeq" id="WP_191159746.1">
    <property type="nucleotide sequence ID" value="NZ_JACWMX010000001.1"/>
</dbReference>
<organism evidence="2 3">
    <name type="scientific">Mucilaginibacter glaciei</name>
    <dbReference type="NCBI Taxonomy" id="2772109"/>
    <lineage>
        <taxon>Bacteria</taxon>
        <taxon>Pseudomonadati</taxon>
        <taxon>Bacteroidota</taxon>
        <taxon>Sphingobacteriia</taxon>
        <taxon>Sphingobacteriales</taxon>
        <taxon>Sphingobacteriaceae</taxon>
        <taxon>Mucilaginibacter</taxon>
    </lineage>
</organism>
<keyword evidence="3" id="KW-1185">Reference proteome</keyword>
<name>A0A926NI08_9SPHI</name>
<evidence type="ECO:0000256" key="1">
    <source>
        <dbReference type="SAM" id="SignalP"/>
    </source>
</evidence>
<gene>
    <name evidence="2" type="ORF">IDJ76_00820</name>
</gene>
<evidence type="ECO:0000313" key="3">
    <source>
        <dbReference type="Proteomes" id="UP000619078"/>
    </source>
</evidence>
<proteinExistence type="predicted"/>
<sequence length="488" mass="52111">MKIKYILTVIAIVAVTKNSFAQYSQDVIRFSGGQTGSTARIKAIGNAGTAVGGDLSSVSGNPAGLGFFTKSELSLTPEFNGSKVKATYQGQTITDTKNSGNVNHAAFVIYNQLVKPRGADKDKGWLSVNYGAAYNRTNDFAENIHYGGANTNNNINNYYANQANSFGVSNGLAGWAYGQNLIDLYGVANPTYQSNTVGGVNQESFTSRTGGQSAVDFSMGANYSNKFYIGLGVSFTNLRYNSSSTFYEDGTASILETAGAVNRPYSSAYSQDQITRGTGFAARLGLIYKPVEAVRLGATITSPTFYNVDDTYSEGLATNITNNGSYSDGPQNYTLNYNFRTPLKVAGGAAIFIKQFGFISGDVEYVDYSSAHISSNSDFNANGDNADIKNLYRSTVNAHIGAEARLTSVFLLRGGYGIQGDARKNNGSDIKTASGGIGLRLGAYYVDATYTHVTGNQTVFPYDIGATSPGAFLNRATNNGYLTFGYRF</sequence>
<keyword evidence="1" id="KW-0732">Signal</keyword>
<feature type="chain" id="PRO_5037205248" description="Long-subunit fatty acid transport protein" evidence="1">
    <location>
        <begin position="22"/>
        <end position="488"/>
    </location>
</feature>
<evidence type="ECO:0000313" key="2">
    <source>
        <dbReference type="EMBL" id="MBD1391626.1"/>
    </source>
</evidence>
<comment type="caution">
    <text evidence="2">The sequence shown here is derived from an EMBL/GenBank/DDBJ whole genome shotgun (WGS) entry which is preliminary data.</text>
</comment>
<reference evidence="2" key="1">
    <citation type="submission" date="2020-09" db="EMBL/GenBank/DDBJ databases">
        <title>Novel species of Mucilaginibacter isolated from a glacier on the Tibetan Plateau.</title>
        <authorList>
            <person name="Liu Q."/>
            <person name="Xin Y.-H."/>
        </authorList>
    </citation>
    <scope>NUCLEOTIDE SEQUENCE</scope>
    <source>
        <strain evidence="2">ZB1P21</strain>
    </source>
</reference>
<evidence type="ECO:0008006" key="4">
    <source>
        <dbReference type="Google" id="ProtNLM"/>
    </source>
</evidence>
<accession>A0A926NI08</accession>
<dbReference type="SUPFAM" id="SSF56935">
    <property type="entry name" value="Porins"/>
    <property type="match status" value="1"/>
</dbReference>
<dbReference type="EMBL" id="JACWMX010000001">
    <property type="protein sequence ID" value="MBD1391626.1"/>
    <property type="molecule type" value="Genomic_DNA"/>
</dbReference>
<feature type="signal peptide" evidence="1">
    <location>
        <begin position="1"/>
        <end position="21"/>
    </location>
</feature>
<dbReference type="AlphaFoldDB" id="A0A926NI08"/>
<dbReference type="Proteomes" id="UP000619078">
    <property type="component" value="Unassembled WGS sequence"/>
</dbReference>
<protein>
    <recommendedName>
        <fullName evidence="4">Long-subunit fatty acid transport protein</fullName>
    </recommendedName>
</protein>